<dbReference type="OrthoDB" id="9781023at2"/>
<evidence type="ECO:0000259" key="1">
    <source>
        <dbReference type="Pfam" id="PF11760"/>
    </source>
</evidence>
<reference evidence="3 4" key="2">
    <citation type="journal article" date="2013" name="Stand. Genomic Sci.">
        <title>Complete genome sequence of Halorhodospira halophila SL1.</title>
        <authorList>
            <person name="Challacombe J.F."/>
            <person name="Majid S."/>
            <person name="Deole R."/>
            <person name="Brettin T.S."/>
            <person name="Bruce D."/>
            <person name="Delano S.F."/>
            <person name="Detter J.C."/>
            <person name="Gleasner C.D."/>
            <person name="Han C.S."/>
            <person name="Misra M."/>
            <person name="Reitenga K.G."/>
            <person name="Mikhailova N."/>
            <person name="Woyke T."/>
            <person name="Pitluck S."/>
            <person name="Nolan M."/>
            <person name="Land M.L."/>
            <person name="Saunders E."/>
            <person name="Tapia R."/>
            <person name="Lapidus A."/>
            <person name="Ivanova N."/>
            <person name="Hoff W.D."/>
        </authorList>
    </citation>
    <scope>NUCLEOTIDE SEQUENCE [LARGE SCALE GENOMIC DNA]</scope>
    <source>
        <strain evidence="4">DSM 244 / SL1</strain>
    </source>
</reference>
<feature type="domain" description="Cobalamin biosynthesis central region" evidence="2">
    <location>
        <begin position="147"/>
        <end position="221"/>
    </location>
</feature>
<gene>
    <name evidence="3" type="ordered locus">Hhal_1346</name>
</gene>
<accession>A1WWQ1</accession>
<dbReference type="Proteomes" id="UP000000647">
    <property type="component" value="Chromosome"/>
</dbReference>
<keyword evidence="4" id="KW-1185">Reference proteome</keyword>
<protein>
    <submittedName>
        <fullName evidence="3">Cobalamin (Vitamin B12) biosynthesis CbiG protein</fullName>
    </submittedName>
</protein>
<name>A1WWQ1_HALHL</name>
<dbReference type="HOGENOM" id="CLU_1122687_0_0_6"/>
<dbReference type="Pfam" id="PF11760">
    <property type="entry name" value="CbiG_N"/>
    <property type="match status" value="1"/>
</dbReference>
<organism evidence="3 4">
    <name type="scientific">Halorhodospira halophila (strain DSM 244 / SL1)</name>
    <name type="common">Ectothiorhodospira halophila (strain DSM 244 / SL1)</name>
    <dbReference type="NCBI Taxonomy" id="349124"/>
    <lineage>
        <taxon>Bacteria</taxon>
        <taxon>Pseudomonadati</taxon>
        <taxon>Pseudomonadota</taxon>
        <taxon>Gammaproteobacteria</taxon>
        <taxon>Chromatiales</taxon>
        <taxon>Ectothiorhodospiraceae</taxon>
        <taxon>Halorhodospira</taxon>
    </lineage>
</organism>
<dbReference type="KEGG" id="hha:Hhal_1346"/>
<dbReference type="PANTHER" id="PTHR37477:SF1">
    <property type="entry name" value="COBALT-PRECORRIN-5A HYDROLASE"/>
    <property type="match status" value="1"/>
</dbReference>
<evidence type="ECO:0000313" key="4">
    <source>
        <dbReference type="Proteomes" id="UP000000647"/>
    </source>
</evidence>
<dbReference type="InterPro" id="IPR038029">
    <property type="entry name" value="GbiG_N_sf"/>
</dbReference>
<evidence type="ECO:0000313" key="3">
    <source>
        <dbReference type="EMBL" id="ABM62113.1"/>
    </source>
</evidence>
<dbReference type="PANTHER" id="PTHR37477">
    <property type="entry name" value="COBALT-PRECORRIN-5A HYDROLASE"/>
    <property type="match status" value="1"/>
</dbReference>
<proteinExistence type="predicted"/>
<dbReference type="InterPro" id="IPR021745">
    <property type="entry name" value="CbiG_mid"/>
</dbReference>
<dbReference type="InterPro" id="IPR021744">
    <property type="entry name" value="CbiG_N"/>
</dbReference>
<dbReference type="Pfam" id="PF11761">
    <property type="entry name" value="CbiG_mid"/>
    <property type="match status" value="1"/>
</dbReference>
<dbReference type="AlphaFoldDB" id="A1WWQ1"/>
<dbReference type="Gene3D" id="3.40.50.11220">
    <property type="match status" value="1"/>
</dbReference>
<dbReference type="RefSeq" id="WP_011814135.1">
    <property type="nucleotide sequence ID" value="NC_008789.1"/>
</dbReference>
<evidence type="ECO:0000259" key="2">
    <source>
        <dbReference type="Pfam" id="PF11761"/>
    </source>
</evidence>
<sequence>MRETGEGVLLVVVTRGGAASAARLAGIWPEAEILVTERVAPLLADHSGRCTPVAAGALGSALAERFAGALRQVVCFCSVGACVRLLAPLLVDKTRDPGVVSVDESARFVVAVLGGHLGGANAWTQRIAEELGAAPVITTASDRRGLPAVDLLGQEQGWQVVASTSALRAAAAALLNGEPVALIEEADTWRPATPPPPNLYRLDDPAALDARAYSAVLWVKDEAPSVDWQARLGDRLVRYRTAHPGS</sequence>
<dbReference type="EMBL" id="CP000544">
    <property type="protein sequence ID" value="ABM62113.1"/>
    <property type="molecule type" value="Genomic_DNA"/>
</dbReference>
<feature type="domain" description="Cobalamin synthesis G N-terminal" evidence="1">
    <location>
        <begin position="68"/>
        <end position="142"/>
    </location>
</feature>
<dbReference type="eggNOG" id="COG2073">
    <property type="taxonomic scope" value="Bacteria"/>
</dbReference>
<dbReference type="SUPFAM" id="SSF159672">
    <property type="entry name" value="CbiG N-terminal domain-like"/>
    <property type="match status" value="1"/>
</dbReference>
<dbReference type="STRING" id="349124.Hhal_1346"/>
<reference evidence="4" key="1">
    <citation type="submission" date="2006-12" db="EMBL/GenBank/DDBJ databases">
        <title>Complete sequence of Halorhodospira halophila SL1.</title>
        <authorList>
            <consortium name="US DOE Joint Genome Institute"/>
            <person name="Copeland A."/>
            <person name="Lucas S."/>
            <person name="Lapidus A."/>
            <person name="Barry K."/>
            <person name="Detter J.C."/>
            <person name="Glavina del Rio T."/>
            <person name="Hammon N."/>
            <person name="Israni S."/>
            <person name="Dalin E."/>
            <person name="Tice H."/>
            <person name="Pitluck S."/>
            <person name="Saunders E."/>
            <person name="Brettin T."/>
            <person name="Bruce D."/>
            <person name="Han C."/>
            <person name="Tapia R."/>
            <person name="Schmutz J."/>
            <person name="Larimer F."/>
            <person name="Land M."/>
            <person name="Hauser L."/>
            <person name="Kyrpides N."/>
            <person name="Mikhailova N."/>
            <person name="Hoff W."/>
            <person name="Richardson P."/>
        </authorList>
    </citation>
    <scope>NUCLEOTIDE SEQUENCE [LARGE SCALE GENOMIC DNA]</scope>
    <source>
        <strain evidence="4">DSM 244 / SL1</strain>
    </source>
</reference>
<dbReference type="InterPro" id="IPR052553">
    <property type="entry name" value="CbiG_hydrolase"/>
</dbReference>